<dbReference type="InterPro" id="IPR000614">
    <property type="entry name" value="FRMsr_CS"/>
</dbReference>
<dbReference type="Pfam" id="PF01590">
    <property type="entry name" value="GAF"/>
    <property type="match status" value="1"/>
</dbReference>
<feature type="domain" description="GAF" evidence="2">
    <location>
        <begin position="10"/>
        <end position="169"/>
    </location>
</feature>
<organism evidence="3 4">
    <name type="scientific">Hazenella coriacea</name>
    <dbReference type="NCBI Taxonomy" id="1179467"/>
    <lineage>
        <taxon>Bacteria</taxon>
        <taxon>Bacillati</taxon>
        <taxon>Bacillota</taxon>
        <taxon>Bacilli</taxon>
        <taxon>Bacillales</taxon>
        <taxon>Thermoactinomycetaceae</taxon>
        <taxon>Hazenella</taxon>
    </lineage>
</organism>
<dbReference type="Proteomes" id="UP000294937">
    <property type="component" value="Unassembled WGS sequence"/>
</dbReference>
<comment type="caution">
    <text evidence="3">The sequence shown here is derived from an EMBL/GenBank/DDBJ whole genome shotgun (WGS) entry which is preliminary data.</text>
</comment>
<sequence>MHHLNQVSKDTSTSYQQILTELEYLLEGETDWLANLANVASHLFHSLKQVNWAGFYLLKENELVLGPFMGKPACVRISIGKGVCGTAVSTNQTQRVDDVHLFPGHIACDATSCSEIVIPLRVNGKIIGVLDIDSPIRQRFSEEDQKALEQYVEIVLKKTNFLPLLEQSL</sequence>
<dbReference type="EMBL" id="SMAG01000003">
    <property type="protein sequence ID" value="TCS95045.1"/>
    <property type="molecule type" value="Genomic_DNA"/>
</dbReference>
<dbReference type="AlphaFoldDB" id="A0A4R3L7N5"/>
<evidence type="ECO:0000313" key="3">
    <source>
        <dbReference type="EMBL" id="TCS95045.1"/>
    </source>
</evidence>
<evidence type="ECO:0000259" key="2">
    <source>
        <dbReference type="SMART" id="SM00065"/>
    </source>
</evidence>
<dbReference type="SMART" id="SM00065">
    <property type="entry name" value="GAF"/>
    <property type="match status" value="1"/>
</dbReference>
<evidence type="ECO:0000256" key="1">
    <source>
        <dbReference type="ARBA" id="ARBA00038454"/>
    </source>
</evidence>
<name>A0A4R3L7N5_9BACL</name>
<dbReference type="InterPro" id="IPR051330">
    <property type="entry name" value="Phosphatase_reg/MetRdx"/>
</dbReference>
<proteinExistence type="inferred from homology"/>
<dbReference type="PANTHER" id="PTHR21021:SF15">
    <property type="entry name" value="FREE METHIONINE-R-SULFOXIDE REDUCTASE"/>
    <property type="match status" value="1"/>
</dbReference>
<dbReference type="PANTHER" id="PTHR21021">
    <property type="entry name" value="GAF/PUTATIVE CYTOSKELETAL PROTEIN"/>
    <property type="match status" value="1"/>
</dbReference>
<accession>A0A4R3L7N5</accession>
<keyword evidence="4" id="KW-1185">Reference proteome</keyword>
<dbReference type="Gene3D" id="3.30.450.40">
    <property type="match status" value="1"/>
</dbReference>
<dbReference type="PROSITE" id="PS01320">
    <property type="entry name" value="UPF0067"/>
    <property type="match status" value="1"/>
</dbReference>
<evidence type="ECO:0000313" key="4">
    <source>
        <dbReference type="Proteomes" id="UP000294937"/>
    </source>
</evidence>
<protein>
    <submittedName>
        <fullName evidence="3">GAF domain-containing protein</fullName>
    </submittedName>
</protein>
<reference evidence="3 4" key="1">
    <citation type="submission" date="2019-03" db="EMBL/GenBank/DDBJ databases">
        <title>Genomic Encyclopedia of Type Strains, Phase IV (KMG-IV): sequencing the most valuable type-strain genomes for metagenomic binning, comparative biology and taxonomic classification.</title>
        <authorList>
            <person name="Goeker M."/>
        </authorList>
    </citation>
    <scope>NUCLEOTIDE SEQUENCE [LARGE SCALE GENOMIC DNA]</scope>
    <source>
        <strain evidence="3 4">DSM 45707</strain>
    </source>
</reference>
<dbReference type="GO" id="GO:0005829">
    <property type="term" value="C:cytosol"/>
    <property type="evidence" value="ECO:0007669"/>
    <property type="project" value="TreeGrafter"/>
</dbReference>
<dbReference type="RefSeq" id="WP_131924401.1">
    <property type="nucleotide sequence ID" value="NZ_SMAG01000003.1"/>
</dbReference>
<dbReference type="OrthoDB" id="9796252at2"/>
<dbReference type="InterPro" id="IPR003018">
    <property type="entry name" value="GAF"/>
</dbReference>
<dbReference type="FunFam" id="3.30.450.40:FF:000008">
    <property type="entry name" value="GAF domain-containing proteins"/>
    <property type="match status" value="1"/>
</dbReference>
<dbReference type="InterPro" id="IPR029016">
    <property type="entry name" value="GAF-like_dom_sf"/>
</dbReference>
<comment type="similarity">
    <text evidence="1">Belongs to the free Met sulfoxide reductase family.</text>
</comment>
<gene>
    <name evidence="3" type="ORF">EDD58_103470</name>
</gene>
<dbReference type="GO" id="GO:0033745">
    <property type="term" value="F:L-methionine-(R)-S-oxide reductase activity"/>
    <property type="evidence" value="ECO:0007669"/>
    <property type="project" value="TreeGrafter"/>
</dbReference>
<dbReference type="SUPFAM" id="SSF55781">
    <property type="entry name" value="GAF domain-like"/>
    <property type="match status" value="1"/>
</dbReference>